<sequence length="618" mass="68343">MAYNSHSNVRMDPKAAAEKAVAAIGFGYDLTSDIRLSACKAGPSGSGLIELERTRTKDLVVPGNVVVSNVSASIKCDKGERTRFSSDALSFKQMSEHFNQELSLSGKIPSGLFNAMFGFKGCWQNDASTSKILAFDGWLISLYTIELERSQITLCDKVKQEVPSTWDPSALAEFIEKYGTHVIVGVKMGGKDVIHIKQLQNSNLQPTEVQKLLKRLADEQFSEDGNENPIADPDISSGKPKAQQSMVWDLQIPFASTVRPPVVSHSKNDDLLSIHIRRGGLDSGQSHNKWLSTVSQYPNVISMAFVPIASLLSGIRGSGFLSHAINLYLRYKPPLEELTQFLEYQLPRQWAPAYNDLPLGHCRRKKASPSLQFTLLGPKLYVNTVKVDTGNRPVTGLRLYLEGKRSDHLAIHLQHLSALPQSLQLSPDHTYEPGDDSIDRGYFEPVKWSIFSHICTAPIEYHGARIDDSASIVTKAWFEVKVLGMKKVLFLRLGFSMVASAIIRRSEWDGPTSTSKKSGLISMLMSTPFSTALNNNNQPDKQSKVNLNSAVYPGGPPSPAKTPKMAHFVDMKEMVRGPEEPPGYWVVTGAKLCVEMGMIRIKMKYSLLTIVSDDSLLM</sequence>
<dbReference type="GO" id="GO:2000031">
    <property type="term" value="P:regulation of salicylic acid mediated signaling pathway"/>
    <property type="evidence" value="ECO:0007669"/>
    <property type="project" value="InterPro"/>
</dbReference>
<feature type="domain" description="MACPF" evidence="1">
    <location>
        <begin position="7"/>
        <end position="342"/>
    </location>
</feature>
<protein>
    <recommendedName>
        <fullName evidence="1">MACPF domain-containing protein</fullName>
    </recommendedName>
</protein>
<dbReference type="PANTHER" id="PTHR33199">
    <property type="entry name" value="MACPF DOMAIN-CONTAINING PROTEIN CAD1"/>
    <property type="match status" value="1"/>
</dbReference>
<gene>
    <name evidence="2" type="ORF">BUALT_Bualt03G0054000</name>
</gene>
<dbReference type="Pfam" id="PF01823">
    <property type="entry name" value="MACPF"/>
    <property type="match status" value="1"/>
</dbReference>
<dbReference type="PROSITE" id="PS51412">
    <property type="entry name" value="MACPF_2"/>
    <property type="match status" value="1"/>
</dbReference>
<proteinExistence type="predicted"/>
<dbReference type="Proteomes" id="UP000826271">
    <property type="component" value="Unassembled WGS sequence"/>
</dbReference>
<dbReference type="GO" id="GO:0005886">
    <property type="term" value="C:plasma membrane"/>
    <property type="evidence" value="ECO:0007669"/>
    <property type="project" value="TreeGrafter"/>
</dbReference>
<comment type="caution">
    <text evidence="2">The sequence shown here is derived from an EMBL/GenBank/DDBJ whole genome shotgun (WGS) entry which is preliminary data.</text>
</comment>
<dbReference type="AlphaFoldDB" id="A0AAV6XZF9"/>
<dbReference type="EMBL" id="WHWC01000003">
    <property type="protein sequence ID" value="KAG8385522.1"/>
    <property type="molecule type" value="Genomic_DNA"/>
</dbReference>
<dbReference type="GO" id="GO:0009626">
    <property type="term" value="P:plant-type hypersensitive response"/>
    <property type="evidence" value="ECO:0007669"/>
    <property type="project" value="TreeGrafter"/>
</dbReference>
<evidence type="ECO:0000313" key="3">
    <source>
        <dbReference type="Proteomes" id="UP000826271"/>
    </source>
</evidence>
<dbReference type="InterPro" id="IPR044663">
    <property type="entry name" value="CAD1/NSL1-like"/>
</dbReference>
<evidence type="ECO:0000259" key="1">
    <source>
        <dbReference type="PROSITE" id="PS51412"/>
    </source>
</evidence>
<organism evidence="2 3">
    <name type="scientific">Buddleja alternifolia</name>
    <dbReference type="NCBI Taxonomy" id="168488"/>
    <lineage>
        <taxon>Eukaryota</taxon>
        <taxon>Viridiplantae</taxon>
        <taxon>Streptophyta</taxon>
        <taxon>Embryophyta</taxon>
        <taxon>Tracheophyta</taxon>
        <taxon>Spermatophyta</taxon>
        <taxon>Magnoliopsida</taxon>
        <taxon>eudicotyledons</taxon>
        <taxon>Gunneridae</taxon>
        <taxon>Pentapetalae</taxon>
        <taxon>asterids</taxon>
        <taxon>lamiids</taxon>
        <taxon>Lamiales</taxon>
        <taxon>Scrophulariaceae</taxon>
        <taxon>Buddlejeae</taxon>
        <taxon>Buddleja</taxon>
    </lineage>
</organism>
<dbReference type="InterPro" id="IPR020864">
    <property type="entry name" value="MACPF"/>
</dbReference>
<dbReference type="PANTHER" id="PTHR33199:SF8">
    <property type="entry name" value="MACPF DOMAIN-CONTAINING PROTEIN NSL1"/>
    <property type="match status" value="1"/>
</dbReference>
<reference evidence="2" key="1">
    <citation type="submission" date="2019-10" db="EMBL/GenBank/DDBJ databases">
        <authorList>
            <person name="Zhang R."/>
            <person name="Pan Y."/>
            <person name="Wang J."/>
            <person name="Ma R."/>
            <person name="Yu S."/>
        </authorList>
    </citation>
    <scope>NUCLEOTIDE SEQUENCE</scope>
    <source>
        <strain evidence="2">LA-IB0</strain>
        <tissue evidence="2">Leaf</tissue>
    </source>
</reference>
<dbReference type="SMART" id="SM00457">
    <property type="entry name" value="MACPF"/>
    <property type="match status" value="1"/>
</dbReference>
<accession>A0AAV6XZF9</accession>
<name>A0AAV6XZF9_9LAMI</name>
<evidence type="ECO:0000313" key="2">
    <source>
        <dbReference type="EMBL" id="KAG8385522.1"/>
    </source>
</evidence>
<keyword evidence="3" id="KW-1185">Reference proteome</keyword>